<protein>
    <submittedName>
        <fullName evidence="3">Putative btb poz domain protein</fullName>
    </submittedName>
</protein>
<gene>
    <name evidence="3" type="ORF">UCDDS831_g09243</name>
</gene>
<proteinExistence type="predicted"/>
<dbReference type="InterPro" id="IPR011333">
    <property type="entry name" value="SKP1/BTB/POZ_sf"/>
</dbReference>
<feature type="compositionally biased region" description="Basic and acidic residues" evidence="1">
    <location>
        <begin position="613"/>
        <end position="624"/>
    </location>
</feature>
<dbReference type="SUPFAM" id="SSF54695">
    <property type="entry name" value="POZ domain"/>
    <property type="match status" value="2"/>
</dbReference>
<accession>A0A0G2G7L6</accession>
<dbReference type="Proteomes" id="UP000034182">
    <property type="component" value="Unassembled WGS sequence"/>
</dbReference>
<dbReference type="Gene3D" id="3.30.710.10">
    <property type="entry name" value="Potassium Channel Kv1.1, Chain A"/>
    <property type="match status" value="2"/>
</dbReference>
<dbReference type="CDD" id="cd18186">
    <property type="entry name" value="BTB_POZ_ZBTB_KLHL-like"/>
    <property type="match status" value="2"/>
</dbReference>
<dbReference type="InterPro" id="IPR000210">
    <property type="entry name" value="BTB/POZ_dom"/>
</dbReference>
<feature type="region of interest" description="Disordered" evidence="1">
    <location>
        <begin position="288"/>
        <end position="324"/>
    </location>
</feature>
<feature type="region of interest" description="Disordered" evidence="1">
    <location>
        <begin position="604"/>
        <end position="624"/>
    </location>
</feature>
<feature type="domain" description="BTB" evidence="2">
    <location>
        <begin position="45"/>
        <end position="122"/>
    </location>
</feature>
<organism evidence="3 4">
    <name type="scientific">Diplodia seriata</name>
    <dbReference type="NCBI Taxonomy" id="420778"/>
    <lineage>
        <taxon>Eukaryota</taxon>
        <taxon>Fungi</taxon>
        <taxon>Dikarya</taxon>
        <taxon>Ascomycota</taxon>
        <taxon>Pezizomycotina</taxon>
        <taxon>Dothideomycetes</taxon>
        <taxon>Dothideomycetes incertae sedis</taxon>
        <taxon>Botryosphaeriales</taxon>
        <taxon>Botryosphaeriaceae</taxon>
        <taxon>Diplodia</taxon>
    </lineage>
</organism>
<feature type="domain" description="BTB" evidence="2">
    <location>
        <begin position="372"/>
        <end position="439"/>
    </location>
</feature>
<comment type="caution">
    <text evidence="3">The sequence shown here is derived from an EMBL/GenBank/DDBJ whole genome shotgun (WGS) entry which is preliminary data.</text>
</comment>
<dbReference type="AlphaFoldDB" id="A0A0G2G7L6"/>
<feature type="compositionally biased region" description="Polar residues" evidence="1">
    <location>
        <begin position="302"/>
        <end position="320"/>
    </location>
</feature>
<name>A0A0G2G7L6_9PEZI</name>
<reference evidence="3 4" key="1">
    <citation type="submission" date="2015-03" db="EMBL/GenBank/DDBJ databases">
        <authorList>
            <person name="Morales-Cruz A."/>
            <person name="Amrine K.C."/>
            <person name="Cantu D."/>
        </authorList>
    </citation>
    <scope>NUCLEOTIDE SEQUENCE [LARGE SCALE GENOMIC DNA]</scope>
    <source>
        <strain evidence="3">DS831</strain>
    </source>
</reference>
<dbReference type="PROSITE" id="PS50097">
    <property type="entry name" value="BTB"/>
    <property type="match status" value="2"/>
</dbReference>
<evidence type="ECO:0000313" key="3">
    <source>
        <dbReference type="EMBL" id="KKY13190.1"/>
    </source>
</evidence>
<dbReference type="EMBL" id="LAQI01000391">
    <property type="protein sequence ID" value="KKY13190.1"/>
    <property type="molecule type" value="Genomic_DNA"/>
</dbReference>
<dbReference type="PANTHER" id="PTHR47843">
    <property type="entry name" value="BTB DOMAIN-CONTAINING PROTEIN-RELATED"/>
    <property type="match status" value="1"/>
</dbReference>
<reference evidence="3 4" key="2">
    <citation type="submission" date="2015-05" db="EMBL/GenBank/DDBJ databases">
        <title>Distinctive expansion of gene families associated with plant cell wall degradation and secondary metabolism in the genomes of grapevine trunk pathogens.</title>
        <authorList>
            <person name="Lawrence D.P."/>
            <person name="Travadon R."/>
            <person name="Rolshausen P.E."/>
            <person name="Baumgartner K."/>
        </authorList>
    </citation>
    <scope>NUCLEOTIDE SEQUENCE [LARGE SCALE GENOMIC DNA]</scope>
    <source>
        <strain evidence="3">DS831</strain>
    </source>
</reference>
<dbReference type="SMART" id="SM00225">
    <property type="entry name" value="BTB"/>
    <property type="match status" value="2"/>
</dbReference>
<dbReference type="PANTHER" id="PTHR47843:SF5">
    <property type="entry name" value="BTB_POZ DOMAIN PROTEIN"/>
    <property type="match status" value="1"/>
</dbReference>
<dbReference type="Pfam" id="PF00651">
    <property type="entry name" value="BTB"/>
    <property type="match status" value="1"/>
</dbReference>
<evidence type="ECO:0000256" key="1">
    <source>
        <dbReference type="SAM" id="MobiDB-lite"/>
    </source>
</evidence>
<evidence type="ECO:0000259" key="2">
    <source>
        <dbReference type="PROSITE" id="PS50097"/>
    </source>
</evidence>
<evidence type="ECO:0000313" key="4">
    <source>
        <dbReference type="Proteomes" id="UP000034182"/>
    </source>
</evidence>
<sequence>MPGPLGYDLKPRTGSYTLGLPRADQGLSDALKGHWDNRFSGTKYTDLVVKCRGREYNVHRIVVCSQCDFFDNACKPDSPFVEARTGVIDLSEDPPELVEVLLAELVEVLLAYFYIQDIPLHENVRLKDGRKTRFFASVYAIAEKYRVSGLKLRAWAAFNDYLNAGEWQSPHFIKTIAYVWESTPEKDMGLRHAVLSAVVPQLHWFNQKYAPHFVPDMEALETFWDDLVAYQQAFPDIDRLFCPSCLSQVALEARLQTFVPLAVIFPPLRTRATRSNMDASFARFKAFASQQSSRPPSPPMTARSSGEFSIPTRPSSTKISTPGFYRFPPLGYNVKPQPDGAYTEPESDRINSDFKRGLEKLYDGRFENHNWSDLIIRCREYTFYAHRVVIGPQSDFFANQLHPDSPIGGTGVIELDDDEPSLVDGLLGYFYTSRVQTERVLDGAEICADAGRSMAYAVGLYSIAEKYQVSELKEQAWRAFMDDAVRGQGWRHPDFPSVVARVFETTPESDKRLRCVALAIVKTRLKYFTRNPAFVEEMDAIDGFWAAFAQYSATWPWMELYRCRTCGEVMMNLPWEEDTSAPACWGCHAVDDHRAWRANMVKYDPNEEEEKEEAERAAKRQRMD</sequence>